<reference evidence="2" key="1">
    <citation type="submission" date="2022-06" db="EMBL/GenBank/DDBJ databases">
        <title>Isolation of gut microbiota from human fecal samples.</title>
        <authorList>
            <person name="Pamer E.G."/>
            <person name="Barat B."/>
            <person name="Waligurski E."/>
            <person name="Medina S."/>
            <person name="Paddock L."/>
            <person name="Mostad J."/>
        </authorList>
    </citation>
    <scope>NUCLEOTIDE SEQUENCE</scope>
    <source>
        <strain evidence="2">DFI.7.96</strain>
    </source>
</reference>
<feature type="binding site" evidence="1">
    <location>
        <position position="400"/>
    </location>
    <ligand>
        <name>Mg(2+)</name>
        <dbReference type="ChEBI" id="CHEBI:18420"/>
        <label>1</label>
    </ligand>
</feature>
<dbReference type="InterPro" id="IPR036705">
    <property type="entry name" value="Ribosyl_crysJ1_sf"/>
</dbReference>
<dbReference type="Pfam" id="PF03747">
    <property type="entry name" value="ADP_ribosyl_GH"/>
    <property type="match status" value="1"/>
</dbReference>
<evidence type="ECO:0000313" key="2">
    <source>
        <dbReference type="EMBL" id="MCQ4948069.1"/>
    </source>
</evidence>
<comment type="cofactor">
    <cofactor evidence="1">
        <name>Mg(2+)</name>
        <dbReference type="ChEBI" id="CHEBI:18420"/>
    </cofactor>
    <text evidence="1">Binds 2 magnesium ions per subunit.</text>
</comment>
<feature type="binding site" evidence="1">
    <location>
        <position position="194"/>
    </location>
    <ligand>
        <name>Mg(2+)</name>
        <dbReference type="ChEBI" id="CHEBI:18420"/>
        <label>1</label>
    </ligand>
</feature>
<feature type="binding site" evidence="1">
    <location>
        <position position="402"/>
    </location>
    <ligand>
        <name>Mg(2+)</name>
        <dbReference type="ChEBI" id="CHEBI:18420"/>
        <label>1</label>
    </ligand>
</feature>
<keyword evidence="1" id="KW-0460">Magnesium</keyword>
<organism evidence="2 3">
    <name type="scientific">Bittarella massiliensis</name>
    <name type="common">ex Durand et al. 2017</name>
    <dbReference type="NCBI Taxonomy" id="1720313"/>
    <lineage>
        <taxon>Bacteria</taxon>
        <taxon>Bacillati</taxon>
        <taxon>Bacillota</taxon>
        <taxon>Clostridia</taxon>
        <taxon>Eubacteriales</taxon>
        <taxon>Oscillospiraceae</taxon>
        <taxon>Bittarella (ex Durand et al. 2017)</taxon>
    </lineage>
</organism>
<dbReference type="InterPro" id="IPR005502">
    <property type="entry name" value="Ribosyl_crysJ1"/>
</dbReference>
<proteinExistence type="predicted"/>
<dbReference type="GO" id="GO:0046872">
    <property type="term" value="F:metal ion binding"/>
    <property type="evidence" value="ECO:0007669"/>
    <property type="project" value="UniProtKB-KW"/>
</dbReference>
<dbReference type="SUPFAM" id="SSF101478">
    <property type="entry name" value="ADP-ribosylglycohydrolase"/>
    <property type="match status" value="1"/>
</dbReference>
<name>A0AAW5KBI6_9FIRM</name>
<gene>
    <name evidence="2" type="ORF">NE646_00085</name>
</gene>
<dbReference type="EMBL" id="JANGAB010000001">
    <property type="protein sequence ID" value="MCQ4948069.1"/>
    <property type="molecule type" value="Genomic_DNA"/>
</dbReference>
<comment type="caution">
    <text evidence="2">The sequence shown here is derived from an EMBL/GenBank/DDBJ whole genome shotgun (WGS) entry which is preliminary data.</text>
</comment>
<evidence type="ECO:0000256" key="1">
    <source>
        <dbReference type="PIRSR" id="PIRSR605502-1"/>
    </source>
</evidence>
<sequence length="459" mass="50577">MKRAWEITTAAKEAAVPHLKPKAVRGPAFAEQPTPEQAIRKQISDPVADSGGPQLQLFGAIQAVGNRGRDVRAAEALIPAVWQAYEAGDDVELAKLVAQTYALLEQAPKDPQSPYWSYPEYRNFEDLLAEVAFPEKTPLSLSDDELFERLHAGWQGQIAGAAVGTMVEGYCTPQLKKAFGTIDGFLRQPTTFNDDVLYELAFLEAVLKRGRAVTSADIALEWVGRILYTWGAERAAYQNLQRGLFPPESGRQQNPWAEWIGAQMRGTICGMVAPGDPAEAARLAFLDGQISAVNNAILGEVFNALLASLAFVERGIRPLLQRAASLIPPRSEYASVLAFALEQCEAADSWETAWEACRAKYRRYNWIHTYPNAAAEVVALYFCGDSFDACMSIIALCGEDVDCNAGQIGTLFGLMYGYPALAPRWTEPFHDGFDSFFRGWEHTTVTHLAQETLRAAKQF</sequence>
<protein>
    <submittedName>
        <fullName evidence="2">ADP-ribosylglycohydrolase family protein</fullName>
    </submittedName>
</protein>
<dbReference type="Proteomes" id="UP001205063">
    <property type="component" value="Unassembled WGS sequence"/>
</dbReference>
<dbReference type="RefSeq" id="WP_185916243.1">
    <property type="nucleotide sequence ID" value="NZ_JACMSD010000006.1"/>
</dbReference>
<accession>A0AAW5KBI6</accession>
<dbReference type="AlphaFoldDB" id="A0AAW5KBI6"/>
<feature type="binding site" evidence="1">
    <location>
        <position position="195"/>
    </location>
    <ligand>
        <name>Mg(2+)</name>
        <dbReference type="ChEBI" id="CHEBI:18420"/>
        <label>1</label>
    </ligand>
</feature>
<keyword evidence="1" id="KW-0479">Metal-binding</keyword>
<evidence type="ECO:0000313" key="3">
    <source>
        <dbReference type="Proteomes" id="UP001205063"/>
    </source>
</evidence>
<dbReference type="Gene3D" id="1.10.4080.10">
    <property type="entry name" value="ADP-ribosylation/Crystallin J1"/>
    <property type="match status" value="1"/>
</dbReference>